<evidence type="ECO:0000313" key="4">
    <source>
        <dbReference type="EMBL" id="QAV18283.1"/>
    </source>
</evidence>
<feature type="domain" description="Sporulation protein YpeB N-terminal" evidence="2">
    <location>
        <begin position="30"/>
        <end position="167"/>
    </location>
</feature>
<reference evidence="3 6" key="2">
    <citation type="submission" date="2022-05" db="EMBL/GenBank/DDBJ databases">
        <title>Genome Sequencing of Bee-Associated Microbes.</title>
        <authorList>
            <person name="Dunlap C."/>
        </authorList>
    </citation>
    <scope>NUCLEOTIDE SEQUENCE [LARGE SCALE GENOMIC DNA]</scope>
    <source>
        <strain evidence="3 6">NRRL B-23120</strain>
    </source>
</reference>
<accession>A0A410WVD4</accession>
<dbReference type="RefSeq" id="WP_042228487.1">
    <property type="nucleotide sequence ID" value="NZ_CP026520.1"/>
</dbReference>
<dbReference type="EMBL" id="CP026520">
    <property type="protein sequence ID" value="QAV18283.1"/>
    <property type="molecule type" value="Genomic_DNA"/>
</dbReference>
<dbReference type="KEGG" id="pchi:PC41400_11640"/>
<dbReference type="InterPro" id="IPR048402">
    <property type="entry name" value="YpeB_N"/>
</dbReference>
<dbReference type="EMBL" id="JAMDMJ010000001">
    <property type="protein sequence ID" value="MCY9594469.1"/>
    <property type="molecule type" value="Genomic_DNA"/>
</dbReference>
<dbReference type="GeneID" id="95375461"/>
<evidence type="ECO:0000313" key="6">
    <source>
        <dbReference type="Proteomes" id="UP001527202"/>
    </source>
</evidence>
<name>A0A410WVD4_9BACL</name>
<dbReference type="InterPro" id="IPR014239">
    <property type="entry name" value="YpeB_PepSY1-2"/>
</dbReference>
<feature type="domain" description="Sporulation protein YpeB PepSY1 and PepSY2" evidence="1">
    <location>
        <begin position="185"/>
        <end position="374"/>
    </location>
</feature>
<dbReference type="AlphaFoldDB" id="A0A410WVD4"/>
<dbReference type="GO" id="GO:0009847">
    <property type="term" value="P:spore germination"/>
    <property type="evidence" value="ECO:0007669"/>
    <property type="project" value="InterPro"/>
</dbReference>
<evidence type="ECO:0000313" key="3">
    <source>
        <dbReference type="EMBL" id="MCY9594469.1"/>
    </source>
</evidence>
<evidence type="ECO:0000313" key="5">
    <source>
        <dbReference type="Proteomes" id="UP000288943"/>
    </source>
</evidence>
<protein>
    <submittedName>
        <fullName evidence="4">Germination protein YpeB</fullName>
    </submittedName>
</protein>
<dbReference type="Pfam" id="PF14620">
    <property type="entry name" value="YPEB_PepSY1-2"/>
    <property type="match status" value="1"/>
</dbReference>
<keyword evidence="6" id="KW-1185">Reference proteome</keyword>
<dbReference type="Pfam" id="PF20769">
    <property type="entry name" value="YPEB_N"/>
    <property type="match status" value="1"/>
</dbReference>
<evidence type="ECO:0000259" key="2">
    <source>
        <dbReference type="Pfam" id="PF20769"/>
    </source>
</evidence>
<dbReference type="Proteomes" id="UP001527202">
    <property type="component" value="Unassembled WGS sequence"/>
</dbReference>
<reference evidence="4 5" key="1">
    <citation type="submission" date="2018-01" db="EMBL/GenBank/DDBJ databases">
        <title>The whole genome sequencing and assembly of Paenibacillus chitinolyticus KCCM 41400 strain.</title>
        <authorList>
            <person name="Kim J.-Y."/>
            <person name="Park M.-K."/>
            <person name="Lee Y.-J."/>
            <person name="Yi H."/>
            <person name="Bahn Y.-S."/>
            <person name="Kim J.F."/>
            <person name="Lee D.-W."/>
        </authorList>
    </citation>
    <scope>NUCLEOTIDE SEQUENCE [LARGE SCALE GENOMIC DNA]</scope>
    <source>
        <strain evidence="4 5">KCCM 41400</strain>
    </source>
</reference>
<dbReference type="NCBIfam" id="TIGR02889">
    <property type="entry name" value="spore_YpeB"/>
    <property type="match status" value="1"/>
</dbReference>
<sequence>MYRKMSMVLFPVCAAALVGTGVWGYSQQKQKNQVSIKAENQYQRAFHDLSYHVEKLHTELGNTLAINSTSNDTYRKGLVNVWRLTSQAQNEVNQLPLGLLPFNKTEEFLSNVSKFSYQTSTRDLTKKPLTDGELKTLSTLYQHSKEITGDLRGVQEKVIANNLRWMDVDLALGANKEPNDNTIIDGFKTVDKKVGSYNDLKEGPFTMSTQSKYTAQMLDGPEIDEQEVRKKAAAFLGVNNPAIFHVVKNGNGAVEYESYTCTLPGKNGTDITMDFTKKGGHLIYFMNPRDVKSTKLQVEQTRAAAAQFLERHGYKNMTAVSFDRHSNICNMTFAKQEKDTVIYPEKLVVNVALDDGQILGLQGTDFVFANRNHKNIDQEPRLSKEEARSHLSPQLKVTRHTKALIVNDLNEEVLCHEFIGSLNGQTYRIYVNGEDGTEEKVETIRKEDAEQAKQQPVTQGT</sequence>
<proteinExistence type="predicted"/>
<evidence type="ECO:0000259" key="1">
    <source>
        <dbReference type="Pfam" id="PF14620"/>
    </source>
</evidence>
<dbReference type="OrthoDB" id="2372097at2"/>
<dbReference type="Proteomes" id="UP000288943">
    <property type="component" value="Chromosome"/>
</dbReference>
<organism evidence="4 5">
    <name type="scientific">Paenibacillus chitinolyticus</name>
    <dbReference type="NCBI Taxonomy" id="79263"/>
    <lineage>
        <taxon>Bacteria</taxon>
        <taxon>Bacillati</taxon>
        <taxon>Bacillota</taxon>
        <taxon>Bacilli</taxon>
        <taxon>Bacillales</taxon>
        <taxon>Paenibacillaceae</taxon>
        <taxon>Paenibacillus</taxon>
    </lineage>
</organism>
<gene>
    <name evidence="4" type="primary">ypeB</name>
    <name evidence="3" type="ORF">M5X16_01575</name>
    <name evidence="4" type="ORF">PC41400_11640</name>
</gene>